<dbReference type="Proteomes" id="UP001141552">
    <property type="component" value="Unassembled WGS sequence"/>
</dbReference>
<dbReference type="EMBL" id="JAKUCV010007642">
    <property type="protein sequence ID" value="KAJ4822550.1"/>
    <property type="molecule type" value="Genomic_DNA"/>
</dbReference>
<dbReference type="AlphaFoldDB" id="A0A9Q0EZV4"/>
<organism evidence="2 3">
    <name type="scientific">Turnera subulata</name>
    <dbReference type="NCBI Taxonomy" id="218843"/>
    <lineage>
        <taxon>Eukaryota</taxon>
        <taxon>Viridiplantae</taxon>
        <taxon>Streptophyta</taxon>
        <taxon>Embryophyta</taxon>
        <taxon>Tracheophyta</taxon>
        <taxon>Spermatophyta</taxon>
        <taxon>Magnoliopsida</taxon>
        <taxon>eudicotyledons</taxon>
        <taxon>Gunneridae</taxon>
        <taxon>Pentapetalae</taxon>
        <taxon>rosids</taxon>
        <taxon>fabids</taxon>
        <taxon>Malpighiales</taxon>
        <taxon>Passifloraceae</taxon>
        <taxon>Turnera</taxon>
    </lineage>
</organism>
<reference evidence="2" key="1">
    <citation type="submission" date="2022-02" db="EMBL/GenBank/DDBJ databases">
        <authorList>
            <person name="Henning P.M."/>
            <person name="McCubbin A.G."/>
            <person name="Shore J.S."/>
        </authorList>
    </citation>
    <scope>NUCLEOTIDE SEQUENCE</scope>
    <source>
        <strain evidence="2">F60SS</strain>
        <tissue evidence="2">Leaves</tissue>
    </source>
</reference>
<comment type="caution">
    <text evidence="2">The sequence shown here is derived from an EMBL/GenBank/DDBJ whole genome shotgun (WGS) entry which is preliminary data.</text>
</comment>
<evidence type="ECO:0008006" key="4">
    <source>
        <dbReference type="Google" id="ProtNLM"/>
    </source>
</evidence>
<sequence length="70" mass="8001">FFSSLFIFRRCSLPIVFSFLFFFHGSQIQKNQALQCSAISPFSFHTSLGNHNPPPPFAVISLPLRKLKSR</sequence>
<proteinExistence type="predicted"/>
<feature type="non-terminal residue" evidence="2">
    <location>
        <position position="1"/>
    </location>
</feature>
<evidence type="ECO:0000256" key="1">
    <source>
        <dbReference type="SAM" id="SignalP"/>
    </source>
</evidence>
<protein>
    <recommendedName>
        <fullName evidence="4">Secreted protein</fullName>
    </recommendedName>
</protein>
<keyword evidence="3" id="KW-1185">Reference proteome</keyword>
<keyword evidence="1" id="KW-0732">Signal</keyword>
<evidence type="ECO:0000313" key="3">
    <source>
        <dbReference type="Proteomes" id="UP001141552"/>
    </source>
</evidence>
<reference evidence="2" key="2">
    <citation type="journal article" date="2023" name="Plants (Basel)">
        <title>Annotation of the Turnera subulata (Passifloraceae) Draft Genome Reveals the S-Locus Evolved after the Divergence of Turneroideae from Passifloroideae in a Stepwise Manner.</title>
        <authorList>
            <person name="Henning P.M."/>
            <person name="Roalson E.H."/>
            <person name="Mir W."/>
            <person name="McCubbin A.G."/>
            <person name="Shore J.S."/>
        </authorList>
    </citation>
    <scope>NUCLEOTIDE SEQUENCE</scope>
    <source>
        <strain evidence="2">F60SS</strain>
    </source>
</reference>
<gene>
    <name evidence="2" type="ORF">Tsubulata_049082</name>
</gene>
<evidence type="ECO:0000313" key="2">
    <source>
        <dbReference type="EMBL" id="KAJ4822550.1"/>
    </source>
</evidence>
<name>A0A9Q0EZV4_9ROSI</name>
<accession>A0A9Q0EZV4</accession>
<feature type="signal peptide" evidence="1">
    <location>
        <begin position="1"/>
        <end position="28"/>
    </location>
</feature>
<feature type="chain" id="PRO_5040164642" description="Secreted protein" evidence="1">
    <location>
        <begin position="29"/>
        <end position="70"/>
    </location>
</feature>